<dbReference type="EMBL" id="JAAIUW010000012">
    <property type="protein sequence ID" value="KAF7807417.1"/>
    <property type="molecule type" value="Genomic_DNA"/>
</dbReference>
<accession>A0A834SPR3</accession>
<dbReference type="AlphaFoldDB" id="A0A834SPR3"/>
<name>A0A834SPR3_9FABA</name>
<gene>
    <name evidence="1" type="ORF">G2W53_039578</name>
</gene>
<dbReference type="Proteomes" id="UP000634136">
    <property type="component" value="Unassembled WGS sequence"/>
</dbReference>
<evidence type="ECO:0000313" key="1">
    <source>
        <dbReference type="EMBL" id="KAF7807417.1"/>
    </source>
</evidence>
<evidence type="ECO:0000313" key="2">
    <source>
        <dbReference type="Proteomes" id="UP000634136"/>
    </source>
</evidence>
<keyword evidence="2" id="KW-1185">Reference proteome</keyword>
<protein>
    <submittedName>
        <fullName evidence="1">Uncharacterized protein</fullName>
    </submittedName>
</protein>
<comment type="caution">
    <text evidence="1">The sequence shown here is derived from an EMBL/GenBank/DDBJ whole genome shotgun (WGS) entry which is preliminary data.</text>
</comment>
<proteinExistence type="predicted"/>
<reference evidence="1" key="1">
    <citation type="submission" date="2020-09" db="EMBL/GenBank/DDBJ databases">
        <title>Genome-Enabled Discovery of Anthraquinone Biosynthesis in Senna tora.</title>
        <authorList>
            <person name="Kang S.-H."/>
            <person name="Pandey R.P."/>
            <person name="Lee C.-M."/>
            <person name="Sim J.-S."/>
            <person name="Jeong J.-T."/>
            <person name="Choi B.-S."/>
            <person name="Jung M."/>
            <person name="Ginzburg D."/>
            <person name="Zhao K."/>
            <person name="Won S.Y."/>
            <person name="Oh T.-J."/>
            <person name="Yu Y."/>
            <person name="Kim N.-H."/>
            <person name="Lee O.R."/>
            <person name="Lee T.-H."/>
            <person name="Bashyal P."/>
            <person name="Kim T.-S."/>
            <person name="Lee W.-H."/>
            <person name="Kawkins C."/>
            <person name="Kim C.-K."/>
            <person name="Kim J.S."/>
            <person name="Ahn B.O."/>
            <person name="Rhee S.Y."/>
            <person name="Sohng J.K."/>
        </authorList>
    </citation>
    <scope>NUCLEOTIDE SEQUENCE</scope>
    <source>
        <tissue evidence="1">Leaf</tissue>
    </source>
</reference>
<organism evidence="1 2">
    <name type="scientific">Senna tora</name>
    <dbReference type="NCBI Taxonomy" id="362788"/>
    <lineage>
        <taxon>Eukaryota</taxon>
        <taxon>Viridiplantae</taxon>
        <taxon>Streptophyta</taxon>
        <taxon>Embryophyta</taxon>
        <taxon>Tracheophyta</taxon>
        <taxon>Spermatophyta</taxon>
        <taxon>Magnoliopsida</taxon>
        <taxon>eudicotyledons</taxon>
        <taxon>Gunneridae</taxon>
        <taxon>Pentapetalae</taxon>
        <taxon>rosids</taxon>
        <taxon>fabids</taxon>
        <taxon>Fabales</taxon>
        <taxon>Fabaceae</taxon>
        <taxon>Caesalpinioideae</taxon>
        <taxon>Cassia clade</taxon>
        <taxon>Senna</taxon>
    </lineage>
</organism>
<sequence length="249" mass="27589">MAHAEVASTYVLVAWDIFHPFLRPKDHSSFPLSKGVFRPSVWRDLSAKSFVLPINGGVLRPSSRRMDHPFGRRKGLPIGEGILRPSPLRDFSSLPSAEGSFILFLIRGIYLPSLWRDRSSIPSAEGSFFHSFGGIIHPSFRRKYLHIGRGNADLQRSLRGIDRSVNTLVILQLSFRGIDRFVNPSAYLIHNANLDGLLRCVSRLCVCSAFLEVEDGSIGLPTICTLVDSFSPSKGIGQSERDSPGLCLI</sequence>